<dbReference type="InterPro" id="IPR003961">
    <property type="entry name" value="FN3_dom"/>
</dbReference>
<evidence type="ECO:0000313" key="3">
    <source>
        <dbReference type="EMBL" id="CAH0372874.1"/>
    </source>
</evidence>
<dbReference type="InterPro" id="IPR013783">
    <property type="entry name" value="Ig-like_fold"/>
</dbReference>
<organism evidence="3 4">
    <name type="scientific">Pelagomonas calceolata</name>
    <dbReference type="NCBI Taxonomy" id="35677"/>
    <lineage>
        <taxon>Eukaryota</taxon>
        <taxon>Sar</taxon>
        <taxon>Stramenopiles</taxon>
        <taxon>Ochrophyta</taxon>
        <taxon>Pelagophyceae</taxon>
        <taxon>Pelagomonadales</taxon>
        <taxon>Pelagomonadaceae</taxon>
        <taxon>Pelagomonas</taxon>
    </lineage>
</organism>
<proteinExistence type="predicted"/>
<name>A0A8J2SU45_9STRA</name>
<evidence type="ECO:0000259" key="2">
    <source>
        <dbReference type="PROSITE" id="PS50853"/>
    </source>
</evidence>
<accession>A0A8J2SU45</accession>
<sequence length="121" mass="13335">MMSVVMRVVPGGPVLYYNSQDHKLISTTDPNYDENRCRLTNTNPLMGVVVQGLAPNTEYEVNVLGVNGFGWGPASPPVKFKTLRSEVEVTGVQTQDERDEEAKKRAVDVDAADEPEAKRAK</sequence>
<evidence type="ECO:0000313" key="4">
    <source>
        <dbReference type="Proteomes" id="UP000789595"/>
    </source>
</evidence>
<reference evidence="3" key="1">
    <citation type="submission" date="2021-11" db="EMBL/GenBank/DDBJ databases">
        <authorList>
            <consortium name="Genoscope - CEA"/>
            <person name="William W."/>
        </authorList>
    </citation>
    <scope>NUCLEOTIDE SEQUENCE</scope>
</reference>
<dbReference type="Pfam" id="PF00041">
    <property type="entry name" value="fn3"/>
    <property type="match status" value="1"/>
</dbReference>
<evidence type="ECO:0000256" key="1">
    <source>
        <dbReference type="SAM" id="MobiDB-lite"/>
    </source>
</evidence>
<gene>
    <name evidence="3" type="ORF">PECAL_4P00340</name>
</gene>
<dbReference type="AlphaFoldDB" id="A0A8J2SU45"/>
<dbReference type="PROSITE" id="PS50853">
    <property type="entry name" value="FN3"/>
    <property type="match status" value="1"/>
</dbReference>
<dbReference type="EMBL" id="CAKKNE010000004">
    <property type="protein sequence ID" value="CAH0372874.1"/>
    <property type="molecule type" value="Genomic_DNA"/>
</dbReference>
<dbReference type="Gene3D" id="2.60.40.10">
    <property type="entry name" value="Immunoglobulins"/>
    <property type="match status" value="1"/>
</dbReference>
<dbReference type="CDD" id="cd00063">
    <property type="entry name" value="FN3"/>
    <property type="match status" value="1"/>
</dbReference>
<dbReference type="Proteomes" id="UP000789595">
    <property type="component" value="Unassembled WGS sequence"/>
</dbReference>
<dbReference type="OrthoDB" id="10253954at2759"/>
<dbReference type="SUPFAM" id="SSF49265">
    <property type="entry name" value="Fibronectin type III"/>
    <property type="match status" value="1"/>
</dbReference>
<keyword evidence="4" id="KW-1185">Reference proteome</keyword>
<feature type="region of interest" description="Disordered" evidence="1">
    <location>
        <begin position="90"/>
        <end position="121"/>
    </location>
</feature>
<dbReference type="InterPro" id="IPR036116">
    <property type="entry name" value="FN3_sf"/>
</dbReference>
<comment type="caution">
    <text evidence="3">The sequence shown here is derived from an EMBL/GenBank/DDBJ whole genome shotgun (WGS) entry which is preliminary data.</text>
</comment>
<feature type="domain" description="Fibronectin type-III" evidence="2">
    <location>
        <begin position="1"/>
        <end position="85"/>
    </location>
</feature>
<protein>
    <recommendedName>
        <fullName evidence="2">Fibronectin type-III domain-containing protein</fullName>
    </recommendedName>
</protein>